<feature type="compositionally biased region" description="Basic and acidic residues" evidence="1">
    <location>
        <begin position="104"/>
        <end position="115"/>
    </location>
</feature>
<dbReference type="Proteomes" id="UP000271098">
    <property type="component" value="Unassembled WGS sequence"/>
</dbReference>
<gene>
    <name evidence="2" type="ORF">GPUH_LOCUS17295</name>
</gene>
<sequence length="163" mass="18624">MEVYEIQLHSKQRGCSHFPRSTQQLQMMATEAKASVLNLQCQCAAAGDGFDEDEITYPEKGKGRLIDLRYNLDGKCNPNTGIANDKRIPKPCKSNTKQILTTDGMKEKQTKRESTSVKCGSNEMPKTCRRRVPGARKTYEVRSNEIPKRQRRRIPEKRKTCEC</sequence>
<proteinExistence type="predicted"/>
<feature type="region of interest" description="Disordered" evidence="1">
    <location>
        <begin position="104"/>
        <end position="126"/>
    </location>
</feature>
<evidence type="ECO:0000313" key="2">
    <source>
        <dbReference type="EMBL" id="VDN29532.1"/>
    </source>
</evidence>
<evidence type="ECO:0000313" key="3">
    <source>
        <dbReference type="Proteomes" id="UP000271098"/>
    </source>
</evidence>
<dbReference type="EMBL" id="UYRT01084980">
    <property type="protein sequence ID" value="VDN29532.1"/>
    <property type="molecule type" value="Genomic_DNA"/>
</dbReference>
<dbReference type="WBParaSite" id="GPUH_0001731701-mRNA-1">
    <property type="protein sequence ID" value="GPUH_0001731701-mRNA-1"/>
    <property type="gene ID" value="GPUH_0001731701"/>
</dbReference>
<dbReference type="AlphaFoldDB" id="A0A183E8K4"/>
<evidence type="ECO:0000313" key="4">
    <source>
        <dbReference type="WBParaSite" id="GPUH_0001731701-mRNA-1"/>
    </source>
</evidence>
<organism evidence="4">
    <name type="scientific">Gongylonema pulchrum</name>
    <dbReference type="NCBI Taxonomy" id="637853"/>
    <lineage>
        <taxon>Eukaryota</taxon>
        <taxon>Metazoa</taxon>
        <taxon>Ecdysozoa</taxon>
        <taxon>Nematoda</taxon>
        <taxon>Chromadorea</taxon>
        <taxon>Rhabditida</taxon>
        <taxon>Spirurina</taxon>
        <taxon>Spiruromorpha</taxon>
        <taxon>Spiruroidea</taxon>
        <taxon>Gongylonematidae</taxon>
        <taxon>Gongylonema</taxon>
    </lineage>
</organism>
<reference evidence="2 3" key="2">
    <citation type="submission" date="2018-11" db="EMBL/GenBank/DDBJ databases">
        <authorList>
            <consortium name="Pathogen Informatics"/>
        </authorList>
    </citation>
    <scope>NUCLEOTIDE SEQUENCE [LARGE SCALE GENOMIC DNA]</scope>
</reference>
<keyword evidence="3" id="KW-1185">Reference proteome</keyword>
<evidence type="ECO:0000256" key="1">
    <source>
        <dbReference type="SAM" id="MobiDB-lite"/>
    </source>
</evidence>
<protein>
    <submittedName>
        <fullName evidence="2 4">Uncharacterized protein</fullName>
    </submittedName>
</protein>
<accession>A0A183E8K4</accession>
<reference evidence="4" key="1">
    <citation type="submission" date="2016-06" db="UniProtKB">
        <authorList>
            <consortium name="WormBaseParasite"/>
        </authorList>
    </citation>
    <scope>IDENTIFICATION</scope>
</reference>
<name>A0A183E8K4_9BILA</name>